<keyword evidence="3" id="KW-1185">Reference proteome</keyword>
<name>A0A9E7HDR6_9LILI</name>
<organism evidence="2 3">
    <name type="scientific">Musa troglodytarum</name>
    <name type="common">fe'i banana</name>
    <dbReference type="NCBI Taxonomy" id="320322"/>
    <lineage>
        <taxon>Eukaryota</taxon>
        <taxon>Viridiplantae</taxon>
        <taxon>Streptophyta</taxon>
        <taxon>Embryophyta</taxon>
        <taxon>Tracheophyta</taxon>
        <taxon>Spermatophyta</taxon>
        <taxon>Magnoliopsida</taxon>
        <taxon>Liliopsida</taxon>
        <taxon>Zingiberales</taxon>
        <taxon>Musaceae</taxon>
        <taxon>Musa</taxon>
    </lineage>
</organism>
<feature type="compositionally biased region" description="Polar residues" evidence="1">
    <location>
        <begin position="137"/>
        <end position="146"/>
    </location>
</feature>
<proteinExistence type="predicted"/>
<feature type="compositionally biased region" description="Low complexity" evidence="1">
    <location>
        <begin position="105"/>
        <end position="115"/>
    </location>
</feature>
<feature type="region of interest" description="Disordered" evidence="1">
    <location>
        <begin position="105"/>
        <end position="173"/>
    </location>
</feature>
<protein>
    <submittedName>
        <fullName evidence="2">Uncharacterized protein</fullName>
    </submittedName>
</protein>
<dbReference type="Proteomes" id="UP001055439">
    <property type="component" value="Chromosome 8"/>
</dbReference>
<gene>
    <name evidence="2" type="ORF">MUK42_08018</name>
</gene>
<accession>A0A9E7HDR6</accession>
<evidence type="ECO:0000313" key="2">
    <source>
        <dbReference type="EMBL" id="URE28032.1"/>
    </source>
</evidence>
<evidence type="ECO:0000313" key="3">
    <source>
        <dbReference type="Proteomes" id="UP001055439"/>
    </source>
</evidence>
<dbReference type="PANTHER" id="PTHR36787">
    <property type="entry name" value="TRANSMEMBRANE PROTEIN"/>
    <property type="match status" value="1"/>
</dbReference>
<dbReference type="EMBL" id="CP097510">
    <property type="protein sequence ID" value="URE28032.1"/>
    <property type="molecule type" value="Genomic_DNA"/>
</dbReference>
<reference evidence="2" key="1">
    <citation type="submission" date="2022-05" db="EMBL/GenBank/DDBJ databases">
        <title>The Musa troglodytarum L. genome provides insights into the mechanism of non-climacteric behaviour and enrichment of carotenoids.</title>
        <authorList>
            <person name="Wang J."/>
        </authorList>
    </citation>
    <scope>NUCLEOTIDE SEQUENCE</scope>
    <source>
        <tissue evidence="2">Leaf</tissue>
    </source>
</reference>
<feature type="region of interest" description="Disordered" evidence="1">
    <location>
        <begin position="311"/>
        <end position="332"/>
    </location>
</feature>
<sequence length="332" mass="36530">MSPLMLPGMVPIQSADSNEHGSGIYAIPYLPYMGPMAGISPTMLIPLKYNIPTRQVSGGATEEHGQEVRQQHGPQRQVVVRRFHIAFQLDLGLIIKLAAMQAGAPPRQQAPMRPQNGPPVGHGGQNNPQPGEIYGVNDQNQNQPAENQGPPDANENHREPEGHGNNFWRVNESSGVPSAPLAQVAQGLEWFPIHRFDPNQCLEVAQIVQAFDQKLCPRGYEKGETRNTRAFSNIQAIRIKPKQSIEDFIWCACTSGFREAEVMGGPKVARIDTIHRQHRLRCRPSPHQSLVIHQPEVVPEPHYRDATAAALQTGRRMPPKGLIGSSDDLAGA</sequence>
<evidence type="ECO:0000256" key="1">
    <source>
        <dbReference type="SAM" id="MobiDB-lite"/>
    </source>
</evidence>
<dbReference type="AlphaFoldDB" id="A0A9E7HDR6"/>
<dbReference type="OrthoDB" id="21589at2759"/>